<dbReference type="SFLD" id="SFLDS00003">
    <property type="entry name" value="Haloacid_Dehalogenase"/>
    <property type="match status" value="1"/>
</dbReference>
<accession>A0A4U0SQM7</accession>
<name>A0A4U0SQM7_9ACTN</name>
<dbReference type="PANTHER" id="PTHR46470:SF4">
    <property type="entry name" value="5-AMINO-6-(5-PHOSPHO-D-RIBITYLAMINO)URACIL PHOSPHATASE YIGB"/>
    <property type="match status" value="1"/>
</dbReference>
<sequence length="241" mass="26505">MPIRAVLWDIDDTLFDYSGAERTGALRYFEAEGLLRAYESAEQALGHWRAVMEIHYDRFLAGELTFPEQRRERVRAFLGRPLADAEADAWFEGYRVHYEGADWSAFPDVVPALDALTPAYRHGVLSNSSVLQQDPKLRALGLRDRFEVLLCSAELGHAKPAPEAFLAACDALRLPPREVAYVGDKPDIDARGADEAGLTGIWLDRARTGAGLPGLRMITGLGQLPALLAGDTRFGAPSRIG</sequence>
<proteinExistence type="predicted"/>
<dbReference type="PANTHER" id="PTHR46470">
    <property type="entry name" value="N-ACYLNEURAMINATE-9-PHOSPHATASE"/>
    <property type="match status" value="1"/>
</dbReference>
<evidence type="ECO:0000256" key="2">
    <source>
        <dbReference type="ARBA" id="ARBA00022801"/>
    </source>
</evidence>
<organism evidence="4 5">
    <name type="scientific">Actinacidiphila oryziradicis</name>
    <dbReference type="NCBI Taxonomy" id="2571141"/>
    <lineage>
        <taxon>Bacteria</taxon>
        <taxon>Bacillati</taxon>
        <taxon>Actinomycetota</taxon>
        <taxon>Actinomycetes</taxon>
        <taxon>Kitasatosporales</taxon>
        <taxon>Streptomycetaceae</taxon>
        <taxon>Actinacidiphila</taxon>
    </lineage>
</organism>
<dbReference type="Gene3D" id="1.20.120.1600">
    <property type="match status" value="1"/>
</dbReference>
<dbReference type="Gene3D" id="3.40.50.1000">
    <property type="entry name" value="HAD superfamily/HAD-like"/>
    <property type="match status" value="1"/>
</dbReference>
<dbReference type="SFLD" id="SFLDG01129">
    <property type="entry name" value="C1.5:_HAD__Beta-PGM__Phosphata"/>
    <property type="match status" value="1"/>
</dbReference>
<dbReference type="InterPro" id="IPR036412">
    <property type="entry name" value="HAD-like_sf"/>
</dbReference>
<dbReference type="GO" id="GO:0044281">
    <property type="term" value="P:small molecule metabolic process"/>
    <property type="evidence" value="ECO:0007669"/>
    <property type="project" value="UniProtKB-ARBA"/>
</dbReference>
<dbReference type="InterPro" id="IPR006439">
    <property type="entry name" value="HAD-SF_hydro_IA"/>
</dbReference>
<dbReference type="AlphaFoldDB" id="A0A4U0SQM7"/>
<dbReference type="Pfam" id="PF00702">
    <property type="entry name" value="Hydrolase"/>
    <property type="match status" value="1"/>
</dbReference>
<comment type="caution">
    <text evidence="4">The sequence shown here is derived from an EMBL/GenBank/DDBJ whole genome shotgun (WGS) entry which is preliminary data.</text>
</comment>
<keyword evidence="5" id="KW-1185">Reference proteome</keyword>
<gene>
    <name evidence="4" type="ORF">FCI23_10075</name>
</gene>
<evidence type="ECO:0000256" key="3">
    <source>
        <dbReference type="ARBA" id="ARBA00022842"/>
    </source>
</evidence>
<evidence type="ECO:0000313" key="4">
    <source>
        <dbReference type="EMBL" id="TKA11678.1"/>
    </source>
</evidence>
<dbReference type="OrthoDB" id="9810501at2"/>
<dbReference type="SUPFAM" id="SSF56784">
    <property type="entry name" value="HAD-like"/>
    <property type="match status" value="1"/>
</dbReference>
<dbReference type="InterPro" id="IPR051400">
    <property type="entry name" value="HAD-like_hydrolase"/>
</dbReference>
<dbReference type="GO" id="GO:0016787">
    <property type="term" value="F:hydrolase activity"/>
    <property type="evidence" value="ECO:0007669"/>
    <property type="project" value="UniProtKB-KW"/>
</dbReference>
<dbReference type="InterPro" id="IPR023214">
    <property type="entry name" value="HAD_sf"/>
</dbReference>
<evidence type="ECO:0000256" key="1">
    <source>
        <dbReference type="ARBA" id="ARBA00001946"/>
    </source>
</evidence>
<keyword evidence="2 4" id="KW-0378">Hydrolase</keyword>
<dbReference type="NCBIfam" id="TIGR01509">
    <property type="entry name" value="HAD-SF-IA-v3"/>
    <property type="match status" value="1"/>
</dbReference>
<dbReference type="RefSeq" id="WP_136723141.1">
    <property type="nucleotide sequence ID" value="NZ_JAOPYF010000039.1"/>
</dbReference>
<reference evidence="4 5" key="1">
    <citation type="submission" date="2019-04" db="EMBL/GenBank/DDBJ databases">
        <title>Streptomyces oryziradicis sp. nov., a novel actinomycete isolated from rhizosphere soil of rice (Oryza sativa L.).</title>
        <authorList>
            <person name="Li C."/>
        </authorList>
    </citation>
    <scope>NUCLEOTIDE SEQUENCE [LARGE SCALE GENOMIC DNA]</scope>
    <source>
        <strain evidence="4 5">NEAU-C40</strain>
    </source>
</reference>
<comment type="cofactor">
    <cofactor evidence="1">
        <name>Mg(2+)</name>
        <dbReference type="ChEBI" id="CHEBI:18420"/>
    </cofactor>
</comment>
<evidence type="ECO:0000313" key="5">
    <source>
        <dbReference type="Proteomes" id="UP000305778"/>
    </source>
</evidence>
<dbReference type="Proteomes" id="UP000305778">
    <property type="component" value="Unassembled WGS sequence"/>
</dbReference>
<keyword evidence="3" id="KW-0460">Magnesium</keyword>
<protein>
    <submittedName>
        <fullName evidence="4">HAD family hydrolase</fullName>
    </submittedName>
</protein>
<dbReference type="EMBL" id="SUMC01000007">
    <property type="protein sequence ID" value="TKA11678.1"/>
    <property type="molecule type" value="Genomic_DNA"/>
</dbReference>
<dbReference type="NCBIfam" id="TIGR01549">
    <property type="entry name" value="HAD-SF-IA-v1"/>
    <property type="match status" value="1"/>
</dbReference>
<dbReference type="PRINTS" id="PR00413">
    <property type="entry name" value="HADHALOGNASE"/>
</dbReference>